<feature type="domain" description="DUF6794" evidence="1">
    <location>
        <begin position="181"/>
        <end position="263"/>
    </location>
</feature>
<dbReference type="Proteomes" id="UP000663722">
    <property type="component" value="Chromosome"/>
</dbReference>
<name>A0A975BP32_9BACT</name>
<dbReference type="Pfam" id="PF12694">
    <property type="entry name" value="cpYpsA"/>
    <property type="match status" value="1"/>
</dbReference>
<dbReference type="EMBL" id="CP061800">
    <property type="protein sequence ID" value="QTA89071.1"/>
    <property type="molecule type" value="Genomic_DNA"/>
</dbReference>
<accession>A0A975BP32</accession>
<dbReference type="InterPro" id="IPR024755">
    <property type="entry name" value="cpYpsA"/>
</dbReference>
<proteinExistence type="predicted"/>
<dbReference type="Pfam" id="PF20594">
    <property type="entry name" value="DUF6794"/>
    <property type="match status" value="1"/>
</dbReference>
<dbReference type="InterPro" id="IPR046744">
    <property type="entry name" value="DUF6794"/>
</dbReference>
<evidence type="ECO:0000259" key="1">
    <source>
        <dbReference type="Pfam" id="PF20594"/>
    </source>
</evidence>
<dbReference type="AlphaFoldDB" id="A0A975BP32"/>
<keyword evidence="3" id="KW-1185">Reference proteome</keyword>
<protein>
    <recommendedName>
        <fullName evidence="1">DUF6794 domain-containing protein</fullName>
    </recommendedName>
</protein>
<evidence type="ECO:0000313" key="2">
    <source>
        <dbReference type="EMBL" id="QTA89071.1"/>
    </source>
</evidence>
<dbReference type="Gene3D" id="3.40.50.450">
    <property type="match status" value="1"/>
</dbReference>
<dbReference type="KEGG" id="dmm:dnm_051190"/>
<reference evidence="2" key="1">
    <citation type="journal article" date="2021" name="Microb. Physiol.">
        <title>Proteogenomic Insights into the Physiology of Marine, Sulfate-Reducing, Filamentous Desulfonema limicola and Desulfonema magnum.</title>
        <authorList>
            <person name="Schnaars V."/>
            <person name="Wohlbrand L."/>
            <person name="Scheve S."/>
            <person name="Hinrichs C."/>
            <person name="Reinhardt R."/>
            <person name="Rabus R."/>
        </authorList>
    </citation>
    <scope>NUCLEOTIDE SEQUENCE</scope>
    <source>
        <strain evidence="2">4be13</strain>
    </source>
</reference>
<sequence length="274" mass="31016">MIKKIISGGEVGVEQAALDVAVKLGVARGGWVPKWRKIENGPFTNKYRLQEMPHANYSQATEQNVLDSDGTLIISQGELIASSALNRRFAERHKRPWACIDLNITIAFQAAQKIESWIKNHRLEVVNVTGPKEGEGLDIYKIASDILETAFQMLLIDMDRYDPFSVSDNAETKPDDFIGLPKTVENAVDALFSRLSFNERSKIANMPKEKLTGLSSSLSAYIKNEFRLWEGEDEFIKTYHPLSEDDYPDDVSLIIVTELWKKLQESDNILRVIK</sequence>
<evidence type="ECO:0000313" key="3">
    <source>
        <dbReference type="Proteomes" id="UP000663722"/>
    </source>
</evidence>
<dbReference type="RefSeq" id="WP_207677855.1">
    <property type="nucleotide sequence ID" value="NZ_CP061800.1"/>
</dbReference>
<organism evidence="2 3">
    <name type="scientific">Desulfonema magnum</name>
    <dbReference type="NCBI Taxonomy" id="45655"/>
    <lineage>
        <taxon>Bacteria</taxon>
        <taxon>Pseudomonadati</taxon>
        <taxon>Thermodesulfobacteriota</taxon>
        <taxon>Desulfobacteria</taxon>
        <taxon>Desulfobacterales</taxon>
        <taxon>Desulfococcaceae</taxon>
        <taxon>Desulfonema</taxon>
    </lineage>
</organism>
<gene>
    <name evidence="2" type="ORF">dnm_051190</name>
</gene>